<organism evidence="1 2">
    <name type="scientific">Salix dunnii</name>
    <dbReference type="NCBI Taxonomy" id="1413687"/>
    <lineage>
        <taxon>Eukaryota</taxon>
        <taxon>Viridiplantae</taxon>
        <taxon>Streptophyta</taxon>
        <taxon>Embryophyta</taxon>
        <taxon>Tracheophyta</taxon>
        <taxon>Spermatophyta</taxon>
        <taxon>Magnoliopsida</taxon>
        <taxon>eudicotyledons</taxon>
        <taxon>Gunneridae</taxon>
        <taxon>Pentapetalae</taxon>
        <taxon>rosids</taxon>
        <taxon>fabids</taxon>
        <taxon>Malpighiales</taxon>
        <taxon>Salicaceae</taxon>
        <taxon>Saliceae</taxon>
        <taxon>Salix</taxon>
    </lineage>
</organism>
<dbReference type="EMBL" id="JADGMS010000012">
    <property type="protein sequence ID" value="KAF9671858.1"/>
    <property type="molecule type" value="Genomic_DNA"/>
</dbReference>
<dbReference type="Proteomes" id="UP000657918">
    <property type="component" value="Unassembled WGS sequence"/>
</dbReference>
<sequence length="60" mass="7048">MEYDTAILASVWRQRVATWVRVSRAESCVVLHPRTSYEWRKIHNSLNVELGDNPKFGFLN</sequence>
<evidence type="ECO:0000313" key="1">
    <source>
        <dbReference type="EMBL" id="KAF9671858.1"/>
    </source>
</evidence>
<dbReference type="AlphaFoldDB" id="A0A835MW92"/>
<comment type="caution">
    <text evidence="1">The sequence shown here is derived from an EMBL/GenBank/DDBJ whole genome shotgun (WGS) entry which is preliminary data.</text>
</comment>
<accession>A0A835MW92</accession>
<name>A0A835MW92_9ROSI</name>
<protein>
    <submittedName>
        <fullName evidence="1">Uncharacterized protein</fullName>
    </submittedName>
</protein>
<proteinExistence type="predicted"/>
<gene>
    <name evidence="1" type="ORF">SADUNF_Sadunf12G0093700</name>
</gene>
<keyword evidence="2" id="KW-1185">Reference proteome</keyword>
<evidence type="ECO:0000313" key="2">
    <source>
        <dbReference type="Proteomes" id="UP000657918"/>
    </source>
</evidence>
<reference evidence="1 2" key="1">
    <citation type="submission" date="2020-10" db="EMBL/GenBank/DDBJ databases">
        <title>Plant Genome Project.</title>
        <authorList>
            <person name="Zhang R.-G."/>
        </authorList>
    </citation>
    <scope>NUCLEOTIDE SEQUENCE [LARGE SCALE GENOMIC DNA]</scope>
    <source>
        <strain evidence="1">FAFU-HL-1</strain>
        <tissue evidence="1">Leaf</tissue>
    </source>
</reference>